<dbReference type="Proteomes" id="UP000324748">
    <property type="component" value="Unassembled WGS sequence"/>
</dbReference>
<reference evidence="2 3" key="1">
    <citation type="submission" date="2019-05" db="EMBL/GenBank/DDBJ databases">
        <title>Emergence of the Ug99 lineage of the wheat stem rust pathogen through somatic hybridization.</title>
        <authorList>
            <person name="Li F."/>
            <person name="Upadhyaya N.M."/>
            <person name="Sperschneider J."/>
            <person name="Matny O."/>
            <person name="Nguyen-Phuc H."/>
            <person name="Mago R."/>
            <person name="Raley C."/>
            <person name="Miller M.E."/>
            <person name="Silverstein K.A.T."/>
            <person name="Henningsen E."/>
            <person name="Hirsch C.D."/>
            <person name="Visser B."/>
            <person name="Pretorius Z.A."/>
            <person name="Steffenson B.J."/>
            <person name="Schwessinger B."/>
            <person name="Dodds P.N."/>
            <person name="Figueroa M."/>
        </authorList>
    </citation>
    <scope>NUCLEOTIDE SEQUENCE [LARGE SCALE GENOMIC DNA]</scope>
    <source>
        <strain evidence="2">21-0</strain>
    </source>
</reference>
<name>A0A5B0PXB8_PUCGR</name>
<proteinExistence type="predicted"/>
<feature type="compositionally biased region" description="Polar residues" evidence="1">
    <location>
        <begin position="438"/>
        <end position="449"/>
    </location>
</feature>
<evidence type="ECO:0000313" key="2">
    <source>
        <dbReference type="EMBL" id="KAA1105562.1"/>
    </source>
</evidence>
<feature type="region of interest" description="Disordered" evidence="1">
    <location>
        <begin position="424"/>
        <end position="449"/>
    </location>
</feature>
<comment type="caution">
    <text evidence="2">The sequence shown here is derived from an EMBL/GenBank/DDBJ whole genome shotgun (WGS) entry which is preliminary data.</text>
</comment>
<dbReference type="OrthoDB" id="2499658at2759"/>
<accession>A0A5B0PXB8</accession>
<keyword evidence="3" id="KW-1185">Reference proteome</keyword>
<gene>
    <name evidence="2" type="ORF">PGT21_011864</name>
</gene>
<sequence length="682" mass="75408">MPSDFATQIGVTRLPNLTGDGRDGFPSRAQHDWCVAQYLGEMCEKKRGKALIDKNLYDRILAVCFDDSNKKTETAQFRWWVRRTFKLYSEPHGHYLMHENRPIAVKEQIYDILVYAHAECGHGGRDKTSAAVRRYFSWIPKDVVSRFVSVCPGCHARTQKDDEYFSNKGVDGYYPVHDKVRQMSIDSRRSSVDDYKHTSPYQPLLAAGMVKILKAIEGARAFLPLSDQNPQMAHAPSASTTNVIQSNYLPIPGTHLLNFTSGSNCPSPLSLPQTPHRSIPSPANYSGTDGSASGVYRESFPGPVEMNPYFGSSYLNVPQSLGVPNYQARSLSLPAVGMKGRSSLEQEFIGIPTSSNPEIFTGRIVNARSKSQCSPFPHIAKPPRPSVGRKLSSKSKEYKKMVLPETYVPSADIYCPTSYYGSQSSAQSLSNSEDDGNSKSTFSSPPTYQTMLQHQGNFQDYSLSQSSSQELENLQPLDLHQQVGPFGEYASEHSVPDFSALSNLPISHLSYMDPYNADAFLSGVQVPESWNIGTDGLCDYMLPDLLNSQLFDNSPTDYCTLVNIQTPGAPTDALGNDAQLESSTFPALDSWSSGSGSQELYNMPDPCYQTLYLPINQANADLFQLGPQTITSDIDSHHQGLTFPNNDSFKNLSTMEPSSSYPPNSLGINFPDEFQFGPNPIY</sequence>
<dbReference type="EMBL" id="VSWC01000040">
    <property type="protein sequence ID" value="KAA1105562.1"/>
    <property type="molecule type" value="Genomic_DNA"/>
</dbReference>
<protein>
    <submittedName>
        <fullName evidence="2">Uncharacterized protein</fullName>
    </submittedName>
</protein>
<evidence type="ECO:0000313" key="3">
    <source>
        <dbReference type="Proteomes" id="UP000324748"/>
    </source>
</evidence>
<dbReference type="AlphaFoldDB" id="A0A5B0PXB8"/>
<evidence type="ECO:0000256" key="1">
    <source>
        <dbReference type="SAM" id="MobiDB-lite"/>
    </source>
</evidence>
<organism evidence="2 3">
    <name type="scientific">Puccinia graminis f. sp. tritici</name>
    <dbReference type="NCBI Taxonomy" id="56615"/>
    <lineage>
        <taxon>Eukaryota</taxon>
        <taxon>Fungi</taxon>
        <taxon>Dikarya</taxon>
        <taxon>Basidiomycota</taxon>
        <taxon>Pucciniomycotina</taxon>
        <taxon>Pucciniomycetes</taxon>
        <taxon>Pucciniales</taxon>
        <taxon>Pucciniaceae</taxon>
        <taxon>Puccinia</taxon>
    </lineage>
</organism>
<feature type="region of interest" description="Disordered" evidence="1">
    <location>
        <begin position="373"/>
        <end position="395"/>
    </location>
</feature>